<dbReference type="RefSeq" id="WP_003614488.1">
    <property type="nucleotide sequence ID" value="NZ_ADVE02000001.1"/>
</dbReference>
<gene>
    <name evidence="1" type="ORF">CQW49_08300</name>
</gene>
<proteinExistence type="predicted"/>
<dbReference type="KEGG" id="mtw:CQW49_08300"/>
<evidence type="ECO:0000313" key="1">
    <source>
        <dbReference type="EMBL" id="ATQ67890.1"/>
    </source>
</evidence>
<keyword evidence="2" id="KW-1185">Reference proteome</keyword>
<accession>A0A2D2CYS8</accession>
<evidence type="ECO:0000313" key="2">
    <source>
        <dbReference type="Proteomes" id="UP000230709"/>
    </source>
</evidence>
<organism evidence="1 2">
    <name type="scientific">Methylosinus trichosporium (strain ATCC 35070 / NCIMB 11131 / UNIQEM 75 / OB3b)</name>
    <dbReference type="NCBI Taxonomy" id="595536"/>
    <lineage>
        <taxon>Bacteria</taxon>
        <taxon>Pseudomonadati</taxon>
        <taxon>Pseudomonadota</taxon>
        <taxon>Alphaproteobacteria</taxon>
        <taxon>Hyphomicrobiales</taxon>
        <taxon>Methylocystaceae</taxon>
        <taxon>Methylosinus</taxon>
    </lineage>
</organism>
<protein>
    <submittedName>
        <fullName evidence="1">Uncharacterized protein</fullName>
    </submittedName>
</protein>
<reference evidence="2" key="1">
    <citation type="submission" date="2017-10" db="EMBL/GenBank/DDBJ databases">
        <title>Completed PacBio SMRT sequence of Methylosinus trichosporium OB3b reveals presence of a third large plasmid.</title>
        <authorList>
            <person name="Charles T.C."/>
            <person name="Lynch M.D.J."/>
            <person name="Heil J.R."/>
            <person name="Cheng J."/>
        </authorList>
    </citation>
    <scope>NUCLEOTIDE SEQUENCE [LARGE SCALE GENOMIC DNA]</scope>
    <source>
        <strain evidence="2">OB3b</strain>
    </source>
</reference>
<dbReference type="EMBL" id="CP023737">
    <property type="protein sequence ID" value="ATQ67890.1"/>
    <property type="molecule type" value="Genomic_DNA"/>
</dbReference>
<dbReference type="STRING" id="595536.GCA_000178815_03488"/>
<sequence>MNKLTAIAFARPFARSAASFYAEAQIVAFRRRARRTPLCVWRLDAASGGLLCVWTDETEADPRLAQDNGEPPPSRLAA</sequence>
<dbReference type="Proteomes" id="UP000230709">
    <property type="component" value="Chromosome"/>
</dbReference>
<name>A0A2D2CYS8_METT3</name>
<dbReference type="AlphaFoldDB" id="A0A2D2CYS8"/>